<reference evidence="10 11" key="1">
    <citation type="submission" date="2024-01" db="EMBL/GenBank/DDBJ databases">
        <title>The genome of the rayed Mediterranean limpet Patella caerulea (Linnaeus, 1758).</title>
        <authorList>
            <person name="Anh-Thu Weber A."/>
            <person name="Halstead-Nussloch G."/>
        </authorList>
    </citation>
    <scope>NUCLEOTIDE SEQUENCE [LARGE SCALE GENOMIC DNA]</scope>
    <source>
        <strain evidence="10">AATW-2023a</strain>
        <tissue evidence="10">Whole specimen</tissue>
    </source>
</reference>
<evidence type="ECO:0000256" key="7">
    <source>
        <dbReference type="ARBA" id="ARBA00023212"/>
    </source>
</evidence>
<keyword evidence="5" id="KW-0282">Flagellum</keyword>
<comment type="subcellular location">
    <subcellularLocation>
        <location evidence="1">Cytoplasm</location>
        <location evidence="1">Cytoskeleton</location>
        <location evidence="1">Flagellum axoneme</location>
    </subcellularLocation>
</comment>
<evidence type="ECO:0000256" key="2">
    <source>
        <dbReference type="ARBA" id="ARBA00022490"/>
    </source>
</evidence>
<evidence type="ECO:0000256" key="4">
    <source>
        <dbReference type="ARBA" id="ARBA00022837"/>
    </source>
</evidence>
<dbReference type="AlphaFoldDB" id="A0AAN8IZS8"/>
<dbReference type="InterPro" id="IPR057428">
    <property type="entry name" value="EFHB_EF-hand_C"/>
</dbReference>
<feature type="domain" description="EF-hand" evidence="9">
    <location>
        <begin position="329"/>
        <end position="364"/>
    </location>
</feature>
<evidence type="ECO:0000256" key="8">
    <source>
        <dbReference type="ARBA" id="ARBA00023273"/>
    </source>
</evidence>
<sequence>MTSVVRFPQINTQSVYAGKIKDWSPQLRAAGKLTGTGDTTELCMKPTNKRPESPDVVRRFRASLQPEAGRKRIFYGKAGDPHLQWADNMAHGVSTQSSENSGVLLNPKPKTLYRQRLEDRKEDLYASHIRAPLGKSHDQSPGLPVQHTQHPDFFTFGIATEIDIGASGLINPDKNYQQVEDESAIGHKLYVKTHMDYDVGERINRSYTCPNFNPDKIYGIPTPHCENGREVRQTLKWLQQDDKMSKIVSERVDNFRERTQPQLGKVHDPIKDTLKVPHDHTFGVLLKADEYGAGDLLHDRFPGSYLRGKDQQRGILAAARQHLKKANYHHFPDLLAAFRFYDKDNCGKISISGLREVCVEFNLPLAPEILEQVFDYCDVNRDGLIDYIEFANFLNWKDKMDLGIPYSEDLPSQSSDFVQKSPQSSDSTARRLKKQIDIAVGNHKTSAGMINAVVGGVSSKDFRTYGVPTIRIDLAAPRIKRICDHKNYGDESNSYGLLNPSIYSQKGVYEKDFLIPRSFEEIKSIFENIGVRMTGQTYEDVYNMAASRHPKGHVSVESFRNILDELQESQLQSGNHPLAI</sequence>
<evidence type="ECO:0000256" key="6">
    <source>
        <dbReference type="ARBA" id="ARBA00023069"/>
    </source>
</evidence>
<dbReference type="PANTHER" id="PTHR12086:SF12">
    <property type="entry name" value="EF-HAND DOMAIN-CONTAINING FAMILY MEMBER B"/>
    <property type="match status" value="1"/>
</dbReference>
<keyword evidence="3" id="KW-0677">Repeat</keyword>
<dbReference type="Pfam" id="PF25325">
    <property type="entry name" value="EF-hand_EFHB_C"/>
    <property type="match status" value="1"/>
</dbReference>
<organism evidence="10 11">
    <name type="scientific">Patella caerulea</name>
    <name type="common">Rayed Mediterranean limpet</name>
    <dbReference type="NCBI Taxonomy" id="87958"/>
    <lineage>
        <taxon>Eukaryota</taxon>
        <taxon>Metazoa</taxon>
        <taxon>Spiralia</taxon>
        <taxon>Lophotrochozoa</taxon>
        <taxon>Mollusca</taxon>
        <taxon>Gastropoda</taxon>
        <taxon>Patellogastropoda</taxon>
        <taxon>Patelloidea</taxon>
        <taxon>Patellidae</taxon>
        <taxon>Patella</taxon>
    </lineage>
</organism>
<dbReference type="PROSITE" id="PS50222">
    <property type="entry name" value="EF_HAND_2"/>
    <property type="match status" value="2"/>
</dbReference>
<keyword evidence="8" id="KW-0966">Cell projection</keyword>
<proteinExistence type="predicted"/>
<name>A0AAN8IZS8_PATCE</name>
<evidence type="ECO:0000313" key="11">
    <source>
        <dbReference type="Proteomes" id="UP001347796"/>
    </source>
</evidence>
<feature type="domain" description="EF-hand" evidence="9">
    <location>
        <begin position="365"/>
        <end position="400"/>
    </location>
</feature>
<dbReference type="Proteomes" id="UP001347796">
    <property type="component" value="Unassembled WGS sequence"/>
</dbReference>
<evidence type="ECO:0000256" key="3">
    <source>
        <dbReference type="ARBA" id="ARBA00022737"/>
    </source>
</evidence>
<dbReference type="PROSITE" id="PS00018">
    <property type="entry name" value="EF_HAND_1"/>
    <property type="match status" value="1"/>
</dbReference>
<dbReference type="PANTHER" id="PTHR12086">
    <property type="entry name" value="EF-HAND DOMAIN C-TERMINAL CONTAINING PROTEIN"/>
    <property type="match status" value="1"/>
</dbReference>
<evidence type="ECO:0000256" key="5">
    <source>
        <dbReference type="ARBA" id="ARBA00022846"/>
    </source>
</evidence>
<dbReference type="InterPro" id="IPR011992">
    <property type="entry name" value="EF-hand-dom_pair"/>
</dbReference>
<dbReference type="CDD" id="cd00051">
    <property type="entry name" value="EFh"/>
    <property type="match status" value="1"/>
</dbReference>
<keyword evidence="6" id="KW-0969">Cilium</keyword>
<keyword evidence="4" id="KW-0106">Calcium</keyword>
<keyword evidence="11" id="KW-1185">Reference proteome</keyword>
<dbReference type="GO" id="GO:0005509">
    <property type="term" value="F:calcium ion binding"/>
    <property type="evidence" value="ECO:0007669"/>
    <property type="project" value="InterPro"/>
</dbReference>
<dbReference type="Gene3D" id="1.10.238.10">
    <property type="entry name" value="EF-hand"/>
    <property type="match status" value="1"/>
</dbReference>
<dbReference type="SUPFAM" id="SSF47473">
    <property type="entry name" value="EF-hand"/>
    <property type="match status" value="1"/>
</dbReference>
<evidence type="ECO:0000313" key="10">
    <source>
        <dbReference type="EMBL" id="KAK6165768.1"/>
    </source>
</evidence>
<keyword evidence="7" id="KW-0206">Cytoskeleton</keyword>
<evidence type="ECO:0000256" key="1">
    <source>
        <dbReference type="ARBA" id="ARBA00004611"/>
    </source>
</evidence>
<evidence type="ECO:0000259" key="9">
    <source>
        <dbReference type="PROSITE" id="PS50222"/>
    </source>
</evidence>
<dbReference type="InterPro" id="IPR002048">
    <property type="entry name" value="EF_hand_dom"/>
</dbReference>
<keyword evidence="2" id="KW-0963">Cytoplasm</keyword>
<dbReference type="InterPro" id="IPR018247">
    <property type="entry name" value="EF_Hand_1_Ca_BS"/>
</dbReference>
<protein>
    <recommendedName>
        <fullName evidence="9">EF-hand domain-containing protein</fullName>
    </recommendedName>
</protein>
<gene>
    <name evidence="10" type="ORF">SNE40_022627</name>
</gene>
<dbReference type="InterPro" id="IPR040193">
    <property type="entry name" value="EFHC1/EFHC2/EFHB"/>
</dbReference>
<dbReference type="Pfam" id="PF13499">
    <property type="entry name" value="EF-hand_7"/>
    <property type="match status" value="1"/>
</dbReference>
<dbReference type="EMBL" id="JAZGQO010000021">
    <property type="protein sequence ID" value="KAK6165768.1"/>
    <property type="molecule type" value="Genomic_DNA"/>
</dbReference>
<comment type="caution">
    <text evidence="10">The sequence shown here is derived from an EMBL/GenBank/DDBJ whole genome shotgun (WGS) entry which is preliminary data.</text>
</comment>
<accession>A0AAN8IZS8</accession>
<dbReference type="SMART" id="SM00054">
    <property type="entry name" value="EFh"/>
    <property type="match status" value="2"/>
</dbReference>